<organism evidence="3 4">
    <name type="scientific">Pandoraea terrae</name>
    <dbReference type="NCBI Taxonomy" id="1537710"/>
    <lineage>
        <taxon>Bacteria</taxon>
        <taxon>Pseudomonadati</taxon>
        <taxon>Pseudomonadota</taxon>
        <taxon>Betaproteobacteria</taxon>
        <taxon>Burkholderiales</taxon>
        <taxon>Burkholderiaceae</taxon>
        <taxon>Pandoraea</taxon>
    </lineage>
</organism>
<sequence length="1634" mass="178880">MANTAPILAQDSIYSNAFNFVSHVQTGVDPRTGMFGCSLSLPTVSVNALSGPDLPLNLSFSPLQQADAGFGIGWSLQLSSYDRVGKILTLGTRERFAVEASSQEFTFKDKKLDTFRVRREGGFYWVTHKSGLIERLSDRNGVDDVAMVVERRAPEGRSVALAYASVNGTRALSEVSDDTGVLLRIDRSKPGRVDVIVHPDTPAAATYALHQQSGRLTKLTLPVENGAGWRFAYDTVGGLEHLTRIDLPTGGFETVTYQAQGHRFPSGAPLTHLPYVLSHSQTPRADQPPMVTRYTYSDYNFLGYGVPGLTWQAGEDNLYRIVMPQGQAYEYSSTAERLMDGGYHRVERRYNRFHLMVLEKTIRNGHVMETATLYHEDPTQSFPKQPAFCQLPKTVTQSWYLTSDPGHRRDEITETRFDDYGNALWTRDSAGRVQTCTYYDKAGEDGCPQDPLDFVRFLKEKKTIPAPDRVAGAPTLATRHRYAARTSLIDGAPQYIVPVQERLVDATGVDVLLRESATTYIDAHGPHYGRPATKTVTRNDRDTVTRYAYAIEGVALTAVATTTGFDGTSHADTTHRSLRTGQETKRQDETGASIVFEYDALGRVIEEIASPGSEYEASRRVAYHLAAADGDTAWQEDTDANGVRKRTYFDGMGRELRREDEDVDNAPGTFREVYAVTYDAFGQRRTEVHQDWIEGQAQAPLTTRYQYDDWGNVAVTTGTDGVRACENDDPIARSRTVWFESPDGARSGSTVTLDNSFGKPTSSTRFDRDGQAVSVEHSRYDGLGRRVEQMDPGGNVTTYTYDAFDRLIESALPGGAITTTAYADHTEGELATAITIEHASLGGPVCIGRRKFDGLDRLIETSVGGRTDRLRYEAGSVKPSGQITPLGDALSYAYEPLLGDRLTRLQAETEAQFEYAPHTAQLIRATQNGREKTNEYFPSGRIKRECWRHDGEQSEASYRHSLAGRRLSYADVFAQAHIQAYDAFGRLTSITQGEVVTTLSYDAFGRLARTDTTDASAGTGLALDISYDDFCREIRRTLTATTGSEHQLRTLNMNYDAADRMTRRRIEADGKVMRDERFGYDVRGRLEKYDCSGDEKPHDPWGKPIESQRWQFDALNNVKKLTTRFPGGRNDTLFTYGELDPTQLQSIRHSHDDYLPKSATLEWDKGGRLVRDEQGRKLIWDARNRLIRVEPADALPSTYRYDAQGTLCGLTNGETARERWYCGEHPICEQRGANRITWLRTPAAPVAERLEGPVSHLVLLGTDASGSVLVEADRAAVRPIAYAPHGHRLPDAGQSSLAYNGEPFDIGIKGYLLGNGHHRPYSTTLMCFLAPDSASPFGAGGLNAYAYCAGDPVNYTDPSGHMPKWLHITFSVVAIAAAVISAVAGVYAALPALAVWKASGFGAVALSGHLGIASAATGTLSAGAAIGEAIASESGNEGAANVLTYISGGLGLVSAATGAASGFIMGREAIRQRTTAIQRRAIDIWRGMAAKVGQPGASASRAASPVSEAVASTVQRTAVGYAPASDKTLVGYFGTTRAQAQEITSRGFSAPPDLVNSAESAAFYSIREGSGDGTVMAVFTSDRAQTMRGQIAVRNVDAPSIDFQMHTNFEVLSATRVRYRPVPDEIFVGWPAPT</sequence>
<dbReference type="NCBIfam" id="TIGR03696">
    <property type="entry name" value="Rhs_assc_core"/>
    <property type="match status" value="1"/>
</dbReference>
<accession>A0A5E4T8K2</accession>
<evidence type="ECO:0000313" key="3">
    <source>
        <dbReference type="EMBL" id="VVD84097.1"/>
    </source>
</evidence>
<keyword evidence="2" id="KW-1133">Transmembrane helix</keyword>
<feature type="transmembrane region" description="Helical" evidence="2">
    <location>
        <begin position="1401"/>
        <end position="1422"/>
    </location>
</feature>
<protein>
    <submittedName>
        <fullName evidence="3">tRNA(Glu)-specific nuclease WapA</fullName>
        <ecNumber evidence="3">3.1.-.-</ecNumber>
    </submittedName>
</protein>
<feature type="transmembrane region" description="Helical" evidence="2">
    <location>
        <begin position="1442"/>
        <end position="1464"/>
    </location>
</feature>
<dbReference type="PANTHER" id="PTHR32305">
    <property type="match status" value="1"/>
</dbReference>
<evidence type="ECO:0000256" key="2">
    <source>
        <dbReference type="SAM" id="Phobius"/>
    </source>
</evidence>
<dbReference type="RefSeq" id="WP_150696155.1">
    <property type="nucleotide sequence ID" value="NZ_CABPRZ010000004.1"/>
</dbReference>
<dbReference type="InterPro" id="IPR050708">
    <property type="entry name" value="T6SS_VgrG/RHS"/>
</dbReference>
<feature type="transmembrane region" description="Helical" evidence="2">
    <location>
        <begin position="1365"/>
        <end position="1389"/>
    </location>
</feature>
<dbReference type="Proteomes" id="UP000414233">
    <property type="component" value="Unassembled WGS sequence"/>
</dbReference>
<gene>
    <name evidence="3" type="primary">wapA_2</name>
    <name evidence="3" type="ORF">PTE30175_01207</name>
</gene>
<dbReference type="Gene3D" id="2.180.10.10">
    <property type="entry name" value="RHS repeat-associated core"/>
    <property type="match status" value="2"/>
</dbReference>
<feature type="region of interest" description="Disordered" evidence="1">
    <location>
        <begin position="568"/>
        <end position="587"/>
    </location>
</feature>
<evidence type="ECO:0000256" key="1">
    <source>
        <dbReference type="SAM" id="MobiDB-lite"/>
    </source>
</evidence>
<keyword evidence="2" id="KW-0812">Transmembrane</keyword>
<dbReference type="OrthoDB" id="8553452at2"/>
<keyword evidence="3" id="KW-0378">Hydrolase</keyword>
<dbReference type="GO" id="GO:0016787">
    <property type="term" value="F:hydrolase activity"/>
    <property type="evidence" value="ECO:0007669"/>
    <property type="project" value="UniProtKB-KW"/>
</dbReference>
<evidence type="ECO:0000313" key="4">
    <source>
        <dbReference type="Proteomes" id="UP000414233"/>
    </source>
</evidence>
<name>A0A5E4T8K2_9BURK</name>
<dbReference type="InterPro" id="IPR006530">
    <property type="entry name" value="YD"/>
</dbReference>
<dbReference type="EMBL" id="CABPRZ010000004">
    <property type="protein sequence ID" value="VVD84097.1"/>
    <property type="molecule type" value="Genomic_DNA"/>
</dbReference>
<keyword evidence="2" id="KW-0472">Membrane</keyword>
<reference evidence="3 4" key="1">
    <citation type="submission" date="2019-08" db="EMBL/GenBank/DDBJ databases">
        <authorList>
            <person name="Peeters C."/>
        </authorList>
    </citation>
    <scope>NUCLEOTIDE SEQUENCE [LARGE SCALE GENOMIC DNA]</scope>
    <source>
        <strain evidence="3 4">LMG 30175</strain>
    </source>
</reference>
<dbReference type="EC" id="3.1.-.-" evidence="3"/>
<dbReference type="Pfam" id="PF05593">
    <property type="entry name" value="RHS_repeat"/>
    <property type="match status" value="2"/>
</dbReference>
<dbReference type="InterPro" id="IPR022385">
    <property type="entry name" value="Rhs_assc_core"/>
</dbReference>
<proteinExistence type="predicted"/>
<keyword evidence="4" id="KW-1185">Reference proteome</keyword>
<dbReference type="InterPro" id="IPR031325">
    <property type="entry name" value="RHS_repeat"/>
</dbReference>
<dbReference type="NCBIfam" id="TIGR01643">
    <property type="entry name" value="YD_repeat_2x"/>
    <property type="match status" value="2"/>
</dbReference>
<dbReference type="PANTHER" id="PTHR32305:SF15">
    <property type="entry name" value="PROTEIN RHSA-RELATED"/>
    <property type="match status" value="1"/>
</dbReference>